<dbReference type="PANTHER" id="PTHR46109:SF1">
    <property type="entry name" value="PROTEIN LIN-28 HOMOLOG"/>
    <property type="match status" value="1"/>
</dbReference>
<dbReference type="CDD" id="cd04458">
    <property type="entry name" value="CSP_CDS"/>
    <property type="match status" value="1"/>
</dbReference>
<evidence type="ECO:0000313" key="5">
    <source>
        <dbReference type="EnsemblProtists" id="EOD22827"/>
    </source>
</evidence>
<dbReference type="Pfam" id="PF00313">
    <property type="entry name" value="CSD"/>
    <property type="match status" value="1"/>
</dbReference>
<evidence type="ECO:0000313" key="6">
    <source>
        <dbReference type="Proteomes" id="UP000013827"/>
    </source>
</evidence>
<dbReference type="InterPro" id="IPR012340">
    <property type="entry name" value="NA-bd_OB-fold"/>
</dbReference>
<evidence type="ECO:0000259" key="4">
    <source>
        <dbReference type="PROSITE" id="PS51857"/>
    </source>
</evidence>
<dbReference type="OMA" id="PAMAVIM"/>
<dbReference type="PROSITE" id="PS51857">
    <property type="entry name" value="CSD_2"/>
    <property type="match status" value="1"/>
</dbReference>
<dbReference type="InterPro" id="IPR051373">
    <property type="entry name" value="Lin-28_RNA-binding"/>
</dbReference>
<dbReference type="GO" id="GO:0003729">
    <property type="term" value="F:mRNA binding"/>
    <property type="evidence" value="ECO:0007669"/>
    <property type="project" value="TreeGrafter"/>
</dbReference>
<evidence type="ECO:0000256" key="1">
    <source>
        <dbReference type="ARBA" id="ARBA00004496"/>
    </source>
</evidence>
<dbReference type="EnsemblProtists" id="EOD22827">
    <property type="protein sequence ID" value="EOD22827"/>
    <property type="gene ID" value="EMIHUDRAFT_447689"/>
</dbReference>
<evidence type="ECO:0000256" key="3">
    <source>
        <dbReference type="SAM" id="SignalP"/>
    </source>
</evidence>
<dbReference type="InterPro" id="IPR002059">
    <property type="entry name" value="CSP_DNA-bd"/>
</dbReference>
<dbReference type="SUPFAM" id="SSF50249">
    <property type="entry name" value="Nucleic acid-binding proteins"/>
    <property type="match status" value="1"/>
</dbReference>
<feature type="signal peptide" evidence="3">
    <location>
        <begin position="1"/>
        <end position="17"/>
    </location>
</feature>
<dbReference type="PaxDb" id="2903-EOD22827"/>
<dbReference type="Gene3D" id="2.40.50.140">
    <property type="entry name" value="Nucleic acid-binding proteins"/>
    <property type="match status" value="1"/>
</dbReference>
<dbReference type="PANTHER" id="PTHR46109">
    <property type="entry name" value="PROTEIN LIN-28"/>
    <property type="match status" value="1"/>
</dbReference>
<keyword evidence="3" id="KW-0732">Signal</keyword>
<protein>
    <recommendedName>
        <fullName evidence="4">CSD domain-containing protein</fullName>
    </recommendedName>
</protein>
<dbReference type="InterPro" id="IPR019844">
    <property type="entry name" value="CSD_CS"/>
</dbReference>
<dbReference type="KEGG" id="ehx:EMIHUDRAFT_447689"/>
<feature type="domain" description="CSD" evidence="4">
    <location>
        <begin position="31"/>
        <end position="98"/>
    </location>
</feature>
<keyword evidence="2" id="KW-0963">Cytoplasm</keyword>
<feature type="chain" id="PRO_5044236754" description="CSD domain-containing protein" evidence="3">
    <location>
        <begin position="18"/>
        <end position="118"/>
    </location>
</feature>
<dbReference type="eggNOG" id="KOG3070">
    <property type="taxonomic scope" value="Eukaryota"/>
</dbReference>
<organism evidence="5 6">
    <name type="scientific">Emiliania huxleyi (strain CCMP1516)</name>
    <dbReference type="NCBI Taxonomy" id="280463"/>
    <lineage>
        <taxon>Eukaryota</taxon>
        <taxon>Haptista</taxon>
        <taxon>Haptophyta</taxon>
        <taxon>Prymnesiophyceae</taxon>
        <taxon>Isochrysidales</taxon>
        <taxon>Noelaerhabdaceae</taxon>
        <taxon>Emiliania</taxon>
    </lineage>
</organism>
<dbReference type="Proteomes" id="UP000013827">
    <property type="component" value="Unassembled WGS sequence"/>
</dbReference>
<dbReference type="GeneID" id="17268374"/>
<comment type="subcellular location">
    <subcellularLocation>
        <location evidence="1">Cytoplasm</location>
    </subcellularLocation>
</comment>
<dbReference type="PROSITE" id="PS51257">
    <property type="entry name" value="PROKAR_LIPOPROTEIN"/>
    <property type="match status" value="1"/>
</dbReference>
<accession>A0A0D3JH42</accession>
<sequence>MPPRATIALLLASACQGRPNTATRVADPEPAPSGKCKWFDVQKGFGFIDVENQEQDLFVHQTDIKAKGFRSLAEGEALEFKVSRDAKTNKLKAIEVTGPGGDFVEGAPREPYYDDDGY</sequence>
<keyword evidence="6" id="KW-1185">Reference proteome</keyword>
<dbReference type="PROSITE" id="PS00352">
    <property type="entry name" value="CSD_1"/>
    <property type="match status" value="1"/>
</dbReference>
<dbReference type="GO" id="GO:0005634">
    <property type="term" value="C:nucleus"/>
    <property type="evidence" value="ECO:0007669"/>
    <property type="project" value="TreeGrafter"/>
</dbReference>
<reference evidence="6" key="1">
    <citation type="journal article" date="2013" name="Nature">
        <title>Pan genome of the phytoplankton Emiliania underpins its global distribution.</title>
        <authorList>
            <person name="Read B.A."/>
            <person name="Kegel J."/>
            <person name="Klute M.J."/>
            <person name="Kuo A."/>
            <person name="Lefebvre S.C."/>
            <person name="Maumus F."/>
            <person name="Mayer C."/>
            <person name="Miller J."/>
            <person name="Monier A."/>
            <person name="Salamov A."/>
            <person name="Young J."/>
            <person name="Aguilar M."/>
            <person name="Claverie J.M."/>
            <person name="Frickenhaus S."/>
            <person name="Gonzalez K."/>
            <person name="Herman E.K."/>
            <person name="Lin Y.C."/>
            <person name="Napier J."/>
            <person name="Ogata H."/>
            <person name="Sarno A.F."/>
            <person name="Shmutz J."/>
            <person name="Schroeder D."/>
            <person name="de Vargas C."/>
            <person name="Verret F."/>
            <person name="von Dassow P."/>
            <person name="Valentin K."/>
            <person name="Van de Peer Y."/>
            <person name="Wheeler G."/>
            <person name="Dacks J.B."/>
            <person name="Delwiche C.F."/>
            <person name="Dyhrman S.T."/>
            <person name="Glockner G."/>
            <person name="John U."/>
            <person name="Richards T."/>
            <person name="Worden A.Z."/>
            <person name="Zhang X."/>
            <person name="Grigoriev I.V."/>
            <person name="Allen A.E."/>
            <person name="Bidle K."/>
            <person name="Borodovsky M."/>
            <person name="Bowler C."/>
            <person name="Brownlee C."/>
            <person name="Cock J.M."/>
            <person name="Elias M."/>
            <person name="Gladyshev V.N."/>
            <person name="Groth M."/>
            <person name="Guda C."/>
            <person name="Hadaegh A."/>
            <person name="Iglesias-Rodriguez M.D."/>
            <person name="Jenkins J."/>
            <person name="Jones B.M."/>
            <person name="Lawson T."/>
            <person name="Leese F."/>
            <person name="Lindquist E."/>
            <person name="Lobanov A."/>
            <person name="Lomsadze A."/>
            <person name="Malik S.B."/>
            <person name="Marsh M.E."/>
            <person name="Mackinder L."/>
            <person name="Mock T."/>
            <person name="Mueller-Roeber B."/>
            <person name="Pagarete A."/>
            <person name="Parker M."/>
            <person name="Probert I."/>
            <person name="Quesneville H."/>
            <person name="Raines C."/>
            <person name="Rensing S.A."/>
            <person name="Riano-Pachon D.M."/>
            <person name="Richier S."/>
            <person name="Rokitta S."/>
            <person name="Shiraiwa Y."/>
            <person name="Soanes D.M."/>
            <person name="van der Giezen M."/>
            <person name="Wahlund T.M."/>
            <person name="Williams B."/>
            <person name="Wilson W."/>
            <person name="Wolfe G."/>
            <person name="Wurch L.L."/>
        </authorList>
    </citation>
    <scope>NUCLEOTIDE SEQUENCE</scope>
</reference>
<evidence type="ECO:0000256" key="2">
    <source>
        <dbReference type="ARBA" id="ARBA00022490"/>
    </source>
</evidence>
<name>A0A0D3JH42_EMIH1</name>
<dbReference type="GO" id="GO:0031054">
    <property type="term" value="P:pre-miRNA processing"/>
    <property type="evidence" value="ECO:0007669"/>
    <property type="project" value="TreeGrafter"/>
</dbReference>
<dbReference type="AlphaFoldDB" id="A0A0D3JH42"/>
<dbReference type="InterPro" id="IPR011129">
    <property type="entry name" value="CSD"/>
</dbReference>
<dbReference type="SMART" id="SM00357">
    <property type="entry name" value="CSP"/>
    <property type="match status" value="1"/>
</dbReference>
<reference evidence="5" key="2">
    <citation type="submission" date="2024-10" db="UniProtKB">
        <authorList>
            <consortium name="EnsemblProtists"/>
        </authorList>
    </citation>
    <scope>IDENTIFICATION</scope>
</reference>
<dbReference type="PRINTS" id="PR00050">
    <property type="entry name" value="COLDSHOCK"/>
</dbReference>
<proteinExistence type="predicted"/>
<dbReference type="STRING" id="2903.R1CJP1"/>
<dbReference type="RefSeq" id="XP_005775256.1">
    <property type="nucleotide sequence ID" value="XM_005775199.1"/>
</dbReference>
<dbReference type="HOGENOM" id="CLU_155563_0_0_1"/>
<dbReference type="GO" id="GO:0005737">
    <property type="term" value="C:cytoplasm"/>
    <property type="evidence" value="ECO:0007669"/>
    <property type="project" value="UniProtKB-SubCell"/>
</dbReference>